<feature type="compositionally biased region" description="Basic residues" evidence="1">
    <location>
        <begin position="221"/>
        <end position="242"/>
    </location>
</feature>
<evidence type="ECO:0000313" key="2">
    <source>
        <dbReference type="EMBL" id="KAJ7081343.1"/>
    </source>
</evidence>
<protein>
    <submittedName>
        <fullName evidence="2">Uncharacterized protein</fullName>
    </submittedName>
</protein>
<name>A0AAD6U183_9AGAR</name>
<organism evidence="2 3">
    <name type="scientific">Mycena belliarum</name>
    <dbReference type="NCBI Taxonomy" id="1033014"/>
    <lineage>
        <taxon>Eukaryota</taxon>
        <taxon>Fungi</taxon>
        <taxon>Dikarya</taxon>
        <taxon>Basidiomycota</taxon>
        <taxon>Agaricomycotina</taxon>
        <taxon>Agaricomycetes</taxon>
        <taxon>Agaricomycetidae</taxon>
        <taxon>Agaricales</taxon>
        <taxon>Marasmiineae</taxon>
        <taxon>Mycenaceae</taxon>
        <taxon>Mycena</taxon>
    </lineage>
</organism>
<dbReference type="Proteomes" id="UP001222325">
    <property type="component" value="Unassembled WGS sequence"/>
</dbReference>
<reference evidence="2" key="1">
    <citation type="submission" date="2023-03" db="EMBL/GenBank/DDBJ databases">
        <title>Massive genome expansion in bonnet fungi (Mycena s.s.) driven by repeated elements and novel gene families across ecological guilds.</title>
        <authorList>
            <consortium name="Lawrence Berkeley National Laboratory"/>
            <person name="Harder C.B."/>
            <person name="Miyauchi S."/>
            <person name="Viragh M."/>
            <person name="Kuo A."/>
            <person name="Thoen E."/>
            <person name="Andreopoulos B."/>
            <person name="Lu D."/>
            <person name="Skrede I."/>
            <person name="Drula E."/>
            <person name="Henrissat B."/>
            <person name="Morin E."/>
            <person name="Kohler A."/>
            <person name="Barry K."/>
            <person name="LaButti K."/>
            <person name="Morin E."/>
            <person name="Salamov A."/>
            <person name="Lipzen A."/>
            <person name="Mereny Z."/>
            <person name="Hegedus B."/>
            <person name="Baldrian P."/>
            <person name="Stursova M."/>
            <person name="Weitz H."/>
            <person name="Taylor A."/>
            <person name="Grigoriev I.V."/>
            <person name="Nagy L.G."/>
            <person name="Martin F."/>
            <person name="Kauserud H."/>
        </authorList>
    </citation>
    <scope>NUCLEOTIDE SEQUENCE</scope>
    <source>
        <strain evidence="2">CBHHK173m</strain>
    </source>
</reference>
<feature type="compositionally biased region" description="Low complexity" evidence="1">
    <location>
        <begin position="46"/>
        <end position="67"/>
    </location>
</feature>
<evidence type="ECO:0000313" key="3">
    <source>
        <dbReference type="Proteomes" id="UP001222325"/>
    </source>
</evidence>
<comment type="caution">
    <text evidence="2">The sequence shown here is derived from an EMBL/GenBank/DDBJ whole genome shotgun (WGS) entry which is preliminary data.</text>
</comment>
<feature type="compositionally biased region" description="Basic residues" evidence="1">
    <location>
        <begin position="204"/>
        <end position="213"/>
    </location>
</feature>
<feature type="region of interest" description="Disordered" evidence="1">
    <location>
        <begin position="18"/>
        <end position="67"/>
    </location>
</feature>
<sequence length="315" mass="33927">MSRKSCDPITLVTTCHDALLNTRTTSTSPLDAPSSTTHAAPPPPLSASEPTSSSPSPSPSRIAAAARNPALDLAQYGCEPPSSRLLCATSSPRAAPSMRLGIVPASHGTCAPFAPPSSRVPSTYPPFTTPPRPHRTLLSAEEPTICAPSGQRPTSGGNAPAAGQRPTPPDTIDTPGYAPRDRKPPNERQPPPLRKHAQSPSLHLARRRRRSQRHPPPLPTKSRRRPFKRLRRKRAIPRRRANSFRGDGAQLRTAAPAIERRGRQAETGQGEREAAARQESARPFPRARIRGAPPSPVRGPLAHLCSARQPPRPRL</sequence>
<accession>A0AAD6U183</accession>
<gene>
    <name evidence="2" type="ORF">B0H15DRAFT_953057</name>
</gene>
<evidence type="ECO:0000256" key="1">
    <source>
        <dbReference type="SAM" id="MobiDB-lite"/>
    </source>
</evidence>
<keyword evidence="3" id="KW-1185">Reference proteome</keyword>
<proteinExistence type="predicted"/>
<feature type="compositionally biased region" description="Basic and acidic residues" evidence="1">
    <location>
        <begin position="258"/>
        <end position="280"/>
    </location>
</feature>
<dbReference type="AlphaFoldDB" id="A0AAD6U183"/>
<feature type="region of interest" description="Disordered" evidence="1">
    <location>
        <begin position="105"/>
        <end position="315"/>
    </location>
</feature>
<dbReference type="EMBL" id="JARJCN010000050">
    <property type="protein sequence ID" value="KAJ7081343.1"/>
    <property type="molecule type" value="Genomic_DNA"/>
</dbReference>